<dbReference type="Pfam" id="PF03656">
    <property type="entry name" value="Pam16"/>
    <property type="match status" value="1"/>
</dbReference>
<gene>
    <name evidence="15" type="ORF">PACTADRAFT_72055</name>
</gene>
<keyword evidence="7" id="KW-0653">Protein transport</keyword>
<evidence type="ECO:0000256" key="7">
    <source>
        <dbReference type="ARBA" id="ARBA00022927"/>
    </source>
</evidence>
<keyword evidence="5" id="KW-0813">Transport</keyword>
<evidence type="ECO:0000256" key="14">
    <source>
        <dbReference type="SAM" id="Coils"/>
    </source>
</evidence>
<keyword evidence="16" id="KW-1185">Reference proteome</keyword>
<evidence type="ECO:0000256" key="6">
    <source>
        <dbReference type="ARBA" id="ARBA00022792"/>
    </source>
</evidence>
<evidence type="ECO:0000256" key="8">
    <source>
        <dbReference type="ARBA" id="ARBA00023010"/>
    </source>
</evidence>
<evidence type="ECO:0000256" key="2">
    <source>
        <dbReference type="ARBA" id="ARBA00008817"/>
    </source>
</evidence>
<accession>A0A1E4TQA1</accession>
<comment type="similarity">
    <text evidence="2">Belongs to the TIM16/PAM16 family.</text>
</comment>
<evidence type="ECO:0000256" key="11">
    <source>
        <dbReference type="ARBA" id="ARBA00025080"/>
    </source>
</evidence>
<evidence type="ECO:0000256" key="13">
    <source>
        <dbReference type="ARBA" id="ARBA00031407"/>
    </source>
</evidence>
<evidence type="ECO:0000256" key="3">
    <source>
        <dbReference type="ARBA" id="ARBA00013571"/>
    </source>
</evidence>
<keyword evidence="6" id="KW-0999">Mitochondrion inner membrane</keyword>
<dbReference type="Gene3D" id="1.10.287.110">
    <property type="entry name" value="DnaJ domain"/>
    <property type="match status" value="1"/>
</dbReference>
<evidence type="ECO:0000256" key="10">
    <source>
        <dbReference type="ARBA" id="ARBA00023136"/>
    </source>
</evidence>
<dbReference type="InterPro" id="IPR005341">
    <property type="entry name" value="Tim16"/>
</dbReference>
<proteinExistence type="inferred from homology"/>
<reference evidence="16" key="1">
    <citation type="submission" date="2016-05" db="EMBL/GenBank/DDBJ databases">
        <title>Comparative genomics of biotechnologically important yeasts.</title>
        <authorList>
            <consortium name="DOE Joint Genome Institute"/>
            <person name="Riley R."/>
            <person name="Haridas S."/>
            <person name="Wolfe K.H."/>
            <person name="Lopes M.R."/>
            <person name="Hittinger C.T."/>
            <person name="Goker M."/>
            <person name="Salamov A."/>
            <person name="Wisecaver J."/>
            <person name="Long T.M."/>
            <person name="Aerts A.L."/>
            <person name="Barry K."/>
            <person name="Choi C."/>
            <person name="Clum A."/>
            <person name="Coughlan A.Y."/>
            <person name="Deshpande S."/>
            <person name="Douglass A.P."/>
            <person name="Hanson S.J."/>
            <person name="Klenk H.-P."/>
            <person name="Labutti K."/>
            <person name="Lapidus A."/>
            <person name="Lindquist E."/>
            <person name="Lipzen A."/>
            <person name="Meier-Kolthoff J.P."/>
            <person name="Ohm R.A."/>
            <person name="Otillar R.P."/>
            <person name="Pangilinan J."/>
            <person name="Peng Y."/>
            <person name="Rokas A."/>
            <person name="Rosa C.A."/>
            <person name="Scheuner C."/>
            <person name="Sibirny A.A."/>
            <person name="Slot J.C."/>
            <person name="Stielow J.B."/>
            <person name="Sun H."/>
            <person name="Kurtzman C.P."/>
            <person name="Blackwell M."/>
            <person name="Grigoriev I.V."/>
            <person name="Jeffries T.W."/>
        </authorList>
    </citation>
    <scope>NUCLEOTIDE SEQUENCE [LARGE SCALE GENOMIC DNA]</scope>
    <source>
        <strain evidence="16">NRRL Y-2460</strain>
    </source>
</reference>
<dbReference type="GO" id="GO:0019904">
    <property type="term" value="F:protein domain specific binding"/>
    <property type="evidence" value="ECO:0007669"/>
    <property type="project" value="EnsemblFungi"/>
</dbReference>
<dbReference type="InterPro" id="IPR036869">
    <property type="entry name" value="J_dom_sf"/>
</dbReference>
<comment type="function">
    <text evidence="11">Essential component of the PAM complex, a complex required for the translocation of transit peptide-containing proteins from the inner membrane into the mitochondrial matrix in an ATP-dependent manner. In the complex, it is required to regulate activity of mtHSP70 (SSC1) via its interaction with PAM18/TIM14. May act by positioning PAM18/TIM14 in juxtaposition to mtHSP70 at the translocon to maximize ATPase stimulation.</text>
</comment>
<feature type="coiled-coil region" evidence="14">
    <location>
        <begin position="91"/>
        <end position="118"/>
    </location>
</feature>
<evidence type="ECO:0000256" key="5">
    <source>
        <dbReference type="ARBA" id="ARBA00022448"/>
    </source>
</evidence>
<evidence type="ECO:0000313" key="15">
    <source>
        <dbReference type="EMBL" id="ODV93945.1"/>
    </source>
</evidence>
<keyword evidence="9" id="KW-0496">Mitochondrion</keyword>
<dbReference type="PANTHER" id="PTHR12388:SF0">
    <property type="entry name" value="MITOCHONDRIAL IMPORT INNER MEMBRANE TRANSLOCASE SUBUNIT TIM16"/>
    <property type="match status" value="1"/>
</dbReference>
<dbReference type="PANTHER" id="PTHR12388">
    <property type="entry name" value="MITOCHONDRIA ASSOCIATED GRANULOCYTE MACROPHAGE CSF SIGNALING MOLECULE"/>
    <property type="match status" value="1"/>
</dbReference>
<keyword evidence="14" id="KW-0175">Coiled coil</keyword>
<keyword evidence="8" id="KW-0811">Translocation</keyword>
<dbReference type="OrthoDB" id="10262892at2759"/>
<dbReference type="STRING" id="669874.A0A1E4TQA1"/>
<evidence type="ECO:0000256" key="12">
    <source>
        <dbReference type="ARBA" id="ARBA00030422"/>
    </source>
</evidence>
<evidence type="ECO:0000256" key="9">
    <source>
        <dbReference type="ARBA" id="ARBA00023128"/>
    </source>
</evidence>
<dbReference type="AlphaFoldDB" id="A0A1E4TQA1"/>
<comment type="subcellular location">
    <subcellularLocation>
        <location evidence="1">Mitochondrion inner membrane</location>
        <topology evidence="1">Peripheral membrane protein</topology>
    </subcellularLocation>
</comment>
<evidence type="ECO:0000256" key="4">
    <source>
        <dbReference type="ARBA" id="ARBA00020721"/>
    </source>
</evidence>
<evidence type="ECO:0000256" key="1">
    <source>
        <dbReference type="ARBA" id="ARBA00004637"/>
    </source>
</evidence>
<protein>
    <recommendedName>
        <fullName evidence="4">Mitochondrial import inner membrane translocase subunit TIM16</fullName>
    </recommendedName>
    <alternativeName>
        <fullName evidence="3">Mitochondrial import inner membrane translocase subunit tim16</fullName>
    </alternativeName>
    <alternativeName>
        <fullName evidence="12 13">Presequence translocated-associated motor subunit PAM16</fullName>
    </alternativeName>
</protein>
<dbReference type="FunFam" id="1.10.287.110:FF:000006">
    <property type="entry name" value="Import inner membrane translocase subunit TIM16"/>
    <property type="match status" value="1"/>
</dbReference>
<keyword evidence="10" id="KW-0472">Membrane</keyword>
<sequence>MAHRLVVQVILTGAKVFGRAFTEAYRQAAATTTKASASQATKVADNQITLDEASKILDVDTKGLSRDIVDKKYDYLFNINSKENGGSFYLQSKVYRAAERLKAELQAAEELQKGKMKDN</sequence>
<dbReference type="EMBL" id="KV454017">
    <property type="protein sequence ID" value="ODV93945.1"/>
    <property type="molecule type" value="Genomic_DNA"/>
</dbReference>
<evidence type="ECO:0000313" key="16">
    <source>
        <dbReference type="Proteomes" id="UP000094236"/>
    </source>
</evidence>
<dbReference type="GO" id="GO:0001405">
    <property type="term" value="C:PAM complex, Tim23 associated import motor"/>
    <property type="evidence" value="ECO:0007669"/>
    <property type="project" value="EnsemblFungi"/>
</dbReference>
<dbReference type="GO" id="GO:0030150">
    <property type="term" value="P:protein import into mitochondrial matrix"/>
    <property type="evidence" value="ECO:0007669"/>
    <property type="project" value="EnsemblFungi"/>
</dbReference>
<organism evidence="15 16">
    <name type="scientific">Pachysolen tannophilus NRRL Y-2460</name>
    <dbReference type="NCBI Taxonomy" id="669874"/>
    <lineage>
        <taxon>Eukaryota</taxon>
        <taxon>Fungi</taxon>
        <taxon>Dikarya</taxon>
        <taxon>Ascomycota</taxon>
        <taxon>Saccharomycotina</taxon>
        <taxon>Pichiomycetes</taxon>
        <taxon>Pachysolenaceae</taxon>
        <taxon>Pachysolen</taxon>
    </lineage>
</organism>
<dbReference type="Proteomes" id="UP000094236">
    <property type="component" value="Unassembled WGS sequence"/>
</dbReference>
<name>A0A1E4TQA1_PACTA</name>